<dbReference type="InterPro" id="IPR008271">
    <property type="entry name" value="Ser/Thr_kinase_AS"/>
</dbReference>
<comment type="subcellular location">
    <subcellularLocation>
        <location evidence="1">Cytoplasm</location>
    </subcellularLocation>
</comment>
<keyword evidence="9" id="KW-0862">Zinc</keyword>
<evidence type="ECO:0000256" key="15">
    <source>
        <dbReference type="ARBA" id="ARBA00049299"/>
    </source>
</evidence>
<protein>
    <recommendedName>
        <fullName evidence="13">mitogen-activated protein kinase kinase</fullName>
        <ecNumber evidence="13">2.7.12.2</ecNumber>
    </recommendedName>
</protein>
<reference evidence="21 22" key="1">
    <citation type="journal article" date="2024" name="Nat. Commun.">
        <title>Phylogenomics reveals the evolutionary origins of lichenization in chlorophyte algae.</title>
        <authorList>
            <person name="Puginier C."/>
            <person name="Libourel C."/>
            <person name="Otte J."/>
            <person name="Skaloud P."/>
            <person name="Haon M."/>
            <person name="Grisel S."/>
            <person name="Petersen M."/>
            <person name="Berrin J.G."/>
            <person name="Delaux P.M."/>
            <person name="Dal Grande F."/>
            <person name="Keller J."/>
        </authorList>
    </citation>
    <scope>NUCLEOTIDE SEQUENCE [LARGE SCALE GENOMIC DNA]</scope>
    <source>
        <strain evidence="21 22">SAG 2043</strain>
    </source>
</reference>
<feature type="domain" description="Protein kinase" evidence="18">
    <location>
        <begin position="1"/>
        <end position="266"/>
    </location>
</feature>
<dbReference type="Proteomes" id="UP001489004">
    <property type="component" value="Unassembled WGS sequence"/>
</dbReference>
<dbReference type="PROSITE" id="PS00108">
    <property type="entry name" value="PROTEIN_KINASE_ST"/>
    <property type="match status" value="1"/>
</dbReference>
<evidence type="ECO:0000256" key="12">
    <source>
        <dbReference type="ARBA" id="ARBA00038035"/>
    </source>
</evidence>
<evidence type="ECO:0000256" key="1">
    <source>
        <dbReference type="ARBA" id="ARBA00004496"/>
    </source>
</evidence>
<evidence type="ECO:0000259" key="18">
    <source>
        <dbReference type="PROSITE" id="PS50011"/>
    </source>
</evidence>
<evidence type="ECO:0000256" key="11">
    <source>
        <dbReference type="ARBA" id="ARBA00022859"/>
    </source>
</evidence>
<dbReference type="SUPFAM" id="SSF56112">
    <property type="entry name" value="Protein kinase-like (PK-like)"/>
    <property type="match status" value="1"/>
</dbReference>
<evidence type="ECO:0000256" key="2">
    <source>
        <dbReference type="ARBA" id="ARBA00022490"/>
    </source>
</evidence>
<dbReference type="InterPro" id="IPR000719">
    <property type="entry name" value="Prot_kinase_dom"/>
</dbReference>
<dbReference type="GO" id="GO:0005524">
    <property type="term" value="F:ATP binding"/>
    <property type="evidence" value="ECO:0007669"/>
    <property type="project" value="UniProtKB-KW"/>
</dbReference>
<comment type="catalytic activity">
    <reaction evidence="14">
        <text>L-seryl-[protein] + ATP = O-phospho-L-seryl-[protein] + ADP + H(+)</text>
        <dbReference type="Rhea" id="RHEA:17989"/>
        <dbReference type="Rhea" id="RHEA-COMP:9863"/>
        <dbReference type="Rhea" id="RHEA-COMP:11604"/>
        <dbReference type="ChEBI" id="CHEBI:15378"/>
        <dbReference type="ChEBI" id="CHEBI:29999"/>
        <dbReference type="ChEBI" id="CHEBI:30616"/>
        <dbReference type="ChEBI" id="CHEBI:83421"/>
        <dbReference type="ChEBI" id="CHEBI:456216"/>
        <dbReference type="EC" id="2.7.12.2"/>
    </reaction>
</comment>
<evidence type="ECO:0000313" key="21">
    <source>
        <dbReference type="EMBL" id="KAK9810317.1"/>
    </source>
</evidence>
<evidence type="ECO:0000256" key="5">
    <source>
        <dbReference type="ARBA" id="ARBA00022741"/>
    </source>
</evidence>
<dbReference type="EMBL" id="JALJOR010000010">
    <property type="protein sequence ID" value="KAK9810317.1"/>
    <property type="molecule type" value="Genomic_DNA"/>
</dbReference>
<dbReference type="PANTHER" id="PTHR48013:SF9">
    <property type="entry name" value="DUAL SPECIFICITY MITOGEN-ACTIVATED PROTEIN KINASE KINASE 5"/>
    <property type="match status" value="1"/>
</dbReference>
<evidence type="ECO:0000259" key="20">
    <source>
        <dbReference type="PROSITE" id="PS51981"/>
    </source>
</evidence>
<gene>
    <name evidence="21" type="ORF">WJX72_008494</name>
</gene>
<dbReference type="PROSITE" id="PS50237">
    <property type="entry name" value="HECT"/>
    <property type="match status" value="1"/>
</dbReference>
<dbReference type="Pfam" id="PF00632">
    <property type="entry name" value="HECT"/>
    <property type="match status" value="1"/>
</dbReference>
<dbReference type="PROSITE" id="PS50011">
    <property type="entry name" value="PROTEIN_KINASE_DOM"/>
    <property type="match status" value="1"/>
</dbReference>
<dbReference type="InterPro" id="IPR035983">
    <property type="entry name" value="Hect_E3_ubiquitin_ligase"/>
</dbReference>
<evidence type="ECO:0000256" key="6">
    <source>
        <dbReference type="ARBA" id="ARBA00022771"/>
    </source>
</evidence>
<organism evidence="21 22">
    <name type="scientific">[Myrmecia] bisecta</name>
    <dbReference type="NCBI Taxonomy" id="41462"/>
    <lineage>
        <taxon>Eukaryota</taxon>
        <taxon>Viridiplantae</taxon>
        <taxon>Chlorophyta</taxon>
        <taxon>core chlorophytes</taxon>
        <taxon>Trebouxiophyceae</taxon>
        <taxon>Trebouxiales</taxon>
        <taxon>Trebouxiaceae</taxon>
        <taxon>Myrmecia</taxon>
    </lineage>
</organism>
<dbReference type="SUPFAM" id="SSF56204">
    <property type="entry name" value="Hect, E3 ligase catalytic domain"/>
    <property type="match status" value="1"/>
</dbReference>
<comment type="catalytic activity">
    <reaction evidence="15">
        <text>L-threonyl-[protein] + ATP = O-phospho-L-threonyl-[protein] + ADP + H(+)</text>
        <dbReference type="Rhea" id="RHEA:46608"/>
        <dbReference type="Rhea" id="RHEA-COMP:11060"/>
        <dbReference type="Rhea" id="RHEA-COMP:11605"/>
        <dbReference type="ChEBI" id="CHEBI:15378"/>
        <dbReference type="ChEBI" id="CHEBI:30013"/>
        <dbReference type="ChEBI" id="CHEBI:30616"/>
        <dbReference type="ChEBI" id="CHEBI:61977"/>
        <dbReference type="ChEBI" id="CHEBI:456216"/>
        <dbReference type="EC" id="2.7.12.2"/>
    </reaction>
</comment>
<comment type="caution">
    <text evidence="17">Lacks conserved residue(s) required for the propagation of feature annotation.</text>
</comment>
<keyword evidence="5" id="KW-0547">Nucleotide-binding</keyword>
<dbReference type="InterPro" id="IPR000569">
    <property type="entry name" value="HECT_dom"/>
</dbReference>
<evidence type="ECO:0000259" key="19">
    <source>
        <dbReference type="PROSITE" id="PS50237"/>
    </source>
</evidence>
<dbReference type="InterPro" id="IPR011009">
    <property type="entry name" value="Kinase-like_dom_sf"/>
</dbReference>
<dbReference type="SMART" id="SM00220">
    <property type="entry name" value="S_TKc"/>
    <property type="match status" value="1"/>
</dbReference>
<feature type="domain" description="HECT" evidence="19">
    <location>
        <begin position="468"/>
        <end position="557"/>
    </location>
</feature>
<dbReference type="Pfam" id="PF00069">
    <property type="entry name" value="Pkinase"/>
    <property type="match status" value="1"/>
</dbReference>
<evidence type="ECO:0000256" key="17">
    <source>
        <dbReference type="PROSITE-ProRule" id="PRU00104"/>
    </source>
</evidence>
<keyword evidence="10" id="KW-0067">ATP-binding</keyword>
<keyword evidence="3" id="KW-0808">Transferase</keyword>
<dbReference type="PANTHER" id="PTHR48013">
    <property type="entry name" value="DUAL SPECIFICITY MITOGEN-ACTIVATED PROTEIN KINASE KINASE 5-RELATED"/>
    <property type="match status" value="1"/>
</dbReference>
<evidence type="ECO:0000256" key="14">
    <source>
        <dbReference type="ARBA" id="ARBA00049014"/>
    </source>
</evidence>
<sequence>MPDNKSRVVGHLSSVVDEVEDVHTGKRWALKRLFNHSHLVGEADRLARIGCHPLIVALESIFVVGNMTYLQMPLYTEGNLRTCEVKVTRQAHPALSVAQKRLVQQRLRQVMQAVSYIQQKGIVHRDLKPKNVLIQKGGTNIALCDFGISKDLVGGAYQSTATLPFAGTVGYAAPEAVGPEWKLHPTAVDSWAVGIMLLELACGQLPGWVPNTRALVLPDGRLLTRDSVDPSGDAWCDDLWNLTSSLCHADPAKRPSLDAALQAGFFTNSSLESELDRPNLDAKFRLLHSHLDALRNRQGRTPGFGIGMQSLETLVDDMLAAFSAPGLPLFKAFYVMWGPSNGARKPLQEALDMFFQHLTKQAHGSGLLMQSGDLLVHGQAFLPCKQSTPLQLQQYVAFGRLLAKCLLEGVHVPVNFSTALHSFLVGDDMVSVHCSEILDILAAFDPEQAQRARQTLVLSHGSGGVLDMTGIRHGFQELQIEDHLQQLNGAELAALFFGDAFLDIQALVAALHFDLGNEPDAIRTAQWMVQFIRNLSETNVRVFLARATGGLHVPTGGAQVIVMLHSLEAPIFHAEARVVFLANYTSYDIFAARMVASLRLGEHAMRTAAQQHERLTRAEQVMIKDAMRGEIRPGAFYRCPNRHLYAIDECGGAMEVAVCGEPGCGERIGGQQHRLLDGNRNALDFDEADAPAWN</sequence>
<keyword evidence="6" id="KW-0863">Zinc-finger</keyword>
<dbReference type="Gene3D" id="3.90.1750.10">
    <property type="entry name" value="Hect, E3 ligase catalytic domains"/>
    <property type="match status" value="1"/>
</dbReference>
<keyword evidence="22" id="KW-1185">Reference proteome</keyword>
<dbReference type="InterPro" id="IPR046439">
    <property type="entry name" value="ZF_RZ_dom"/>
</dbReference>
<dbReference type="GO" id="GO:0004708">
    <property type="term" value="F:MAP kinase kinase activity"/>
    <property type="evidence" value="ECO:0007669"/>
    <property type="project" value="UniProtKB-EC"/>
</dbReference>
<dbReference type="CDD" id="cd00180">
    <property type="entry name" value="PKc"/>
    <property type="match status" value="1"/>
</dbReference>
<evidence type="ECO:0000256" key="13">
    <source>
        <dbReference type="ARBA" id="ARBA00038999"/>
    </source>
</evidence>
<dbReference type="EC" id="2.7.12.2" evidence="13"/>
<keyword evidence="7" id="KW-0418">Kinase</keyword>
<evidence type="ECO:0000256" key="8">
    <source>
        <dbReference type="ARBA" id="ARBA00022786"/>
    </source>
</evidence>
<evidence type="ECO:0000313" key="22">
    <source>
        <dbReference type="Proteomes" id="UP001489004"/>
    </source>
</evidence>
<dbReference type="GO" id="GO:0008270">
    <property type="term" value="F:zinc ion binding"/>
    <property type="evidence" value="ECO:0007669"/>
    <property type="project" value="UniProtKB-KW"/>
</dbReference>
<keyword evidence="11" id="KW-0391">Immunity</keyword>
<dbReference type="GO" id="GO:0002376">
    <property type="term" value="P:immune system process"/>
    <property type="evidence" value="ECO:0007669"/>
    <property type="project" value="UniProtKB-KW"/>
</dbReference>
<dbReference type="Gene3D" id="1.10.510.10">
    <property type="entry name" value="Transferase(Phosphotransferase) domain 1"/>
    <property type="match status" value="1"/>
</dbReference>
<dbReference type="Pfam" id="PF20173">
    <property type="entry name" value="ZnF_RZ-type"/>
    <property type="match status" value="1"/>
</dbReference>
<evidence type="ECO:0000256" key="16">
    <source>
        <dbReference type="ARBA" id="ARBA00051693"/>
    </source>
</evidence>
<keyword evidence="8 17" id="KW-0833">Ubl conjugation pathway</keyword>
<feature type="domain" description="RZ-type" evidence="20">
    <location>
        <begin position="615"/>
        <end position="691"/>
    </location>
</feature>
<keyword evidence="4" id="KW-0479">Metal-binding</keyword>
<name>A0AAW1PN88_9CHLO</name>
<dbReference type="GO" id="GO:0004842">
    <property type="term" value="F:ubiquitin-protein transferase activity"/>
    <property type="evidence" value="ECO:0007669"/>
    <property type="project" value="InterPro"/>
</dbReference>
<comment type="similarity">
    <text evidence="12">Belongs to the protein kinase superfamily. STE Ser/Thr protein kinase family. MAP kinase kinase subfamily.</text>
</comment>
<keyword evidence="2" id="KW-0963">Cytoplasm</keyword>
<evidence type="ECO:0000256" key="10">
    <source>
        <dbReference type="ARBA" id="ARBA00022840"/>
    </source>
</evidence>
<evidence type="ECO:0000256" key="3">
    <source>
        <dbReference type="ARBA" id="ARBA00022679"/>
    </source>
</evidence>
<accession>A0AAW1PN88</accession>
<evidence type="ECO:0000256" key="4">
    <source>
        <dbReference type="ARBA" id="ARBA00022723"/>
    </source>
</evidence>
<dbReference type="AlphaFoldDB" id="A0AAW1PN88"/>
<proteinExistence type="inferred from homology"/>
<evidence type="ECO:0000256" key="9">
    <source>
        <dbReference type="ARBA" id="ARBA00022833"/>
    </source>
</evidence>
<comment type="caution">
    <text evidence="21">The sequence shown here is derived from an EMBL/GenBank/DDBJ whole genome shotgun (WGS) entry which is preliminary data.</text>
</comment>
<comment type="catalytic activity">
    <reaction evidence="16">
        <text>L-tyrosyl-[protein] + ATP = O-phospho-L-tyrosyl-[protein] + ADP + H(+)</text>
        <dbReference type="Rhea" id="RHEA:10596"/>
        <dbReference type="Rhea" id="RHEA-COMP:10136"/>
        <dbReference type="Rhea" id="RHEA-COMP:20101"/>
        <dbReference type="ChEBI" id="CHEBI:15378"/>
        <dbReference type="ChEBI" id="CHEBI:30616"/>
        <dbReference type="ChEBI" id="CHEBI:46858"/>
        <dbReference type="ChEBI" id="CHEBI:61978"/>
        <dbReference type="ChEBI" id="CHEBI:456216"/>
        <dbReference type="EC" id="2.7.12.2"/>
    </reaction>
</comment>
<dbReference type="GO" id="GO:0005737">
    <property type="term" value="C:cytoplasm"/>
    <property type="evidence" value="ECO:0007669"/>
    <property type="project" value="UniProtKB-SubCell"/>
</dbReference>
<dbReference type="PROSITE" id="PS51981">
    <property type="entry name" value="ZF_RZ"/>
    <property type="match status" value="1"/>
</dbReference>
<evidence type="ECO:0000256" key="7">
    <source>
        <dbReference type="ARBA" id="ARBA00022777"/>
    </source>
</evidence>